<comment type="caution">
    <text evidence="1">The sequence shown here is derived from an EMBL/GenBank/DDBJ whole genome shotgun (WGS) entry which is preliminary data.</text>
</comment>
<evidence type="ECO:0000313" key="1">
    <source>
        <dbReference type="EMBL" id="KKN13158.1"/>
    </source>
</evidence>
<dbReference type="InterPro" id="IPR023292">
    <property type="entry name" value="NTP_PyroPHydrolase-like_dom_sf"/>
</dbReference>
<sequence>MIDYQDLVMKFMTKHKQYPTFVPSNQVKVLRLRLMMEELGELSVAIHEENLVHIADALADLLYVVFGTAAAYDIPMDEIFQEVHRSNMTKAVLDRFQKGGKVDKSENFQEPNLLPILQRYGA</sequence>
<dbReference type="SUPFAM" id="SSF101386">
    <property type="entry name" value="all-alpha NTP pyrophosphatases"/>
    <property type="match status" value="1"/>
</dbReference>
<gene>
    <name evidence="1" type="ORF">LCGC14_1009270</name>
</gene>
<reference evidence="1" key="1">
    <citation type="journal article" date="2015" name="Nature">
        <title>Complex archaea that bridge the gap between prokaryotes and eukaryotes.</title>
        <authorList>
            <person name="Spang A."/>
            <person name="Saw J.H."/>
            <person name="Jorgensen S.L."/>
            <person name="Zaremba-Niedzwiedzka K."/>
            <person name="Martijn J."/>
            <person name="Lind A.E."/>
            <person name="van Eijk R."/>
            <person name="Schleper C."/>
            <person name="Guy L."/>
            <person name="Ettema T.J."/>
        </authorList>
    </citation>
    <scope>NUCLEOTIDE SEQUENCE</scope>
</reference>
<name>A0A0F9R6V5_9ZZZZ</name>
<protein>
    <recommendedName>
        <fullName evidence="2">NTP pyrophosphohydrolase MazG putative catalytic core domain-containing protein</fullName>
    </recommendedName>
</protein>
<proteinExistence type="predicted"/>
<dbReference type="CDD" id="cd11530">
    <property type="entry name" value="NTP-PPase_DR2231_like"/>
    <property type="match status" value="1"/>
</dbReference>
<dbReference type="AlphaFoldDB" id="A0A0F9R6V5"/>
<dbReference type="InterPro" id="IPR021130">
    <property type="entry name" value="PRib-ATP_PPHydrolase-like"/>
</dbReference>
<dbReference type="Gene3D" id="1.10.3420.10">
    <property type="entry name" value="putative ntp pyrophosphohydrolase like domain"/>
    <property type="match status" value="1"/>
</dbReference>
<dbReference type="InterPro" id="IPR033653">
    <property type="entry name" value="NTP-PPase_DR2231-like"/>
</dbReference>
<dbReference type="EMBL" id="LAZR01003953">
    <property type="protein sequence ID" value="KKN13158.1"/>
    <property type="molecule type" value="Genomic_DNA"/>
</dbReference>
<evidence type="ECO:0008006" key="2">
    <source>
        <dbReference type="Google" id="ProtNLM"/>
    </source>
</evidence>
<accession>A0A0F9R6V5</accession>
<dbReference type="Pfam" id="PF01503">
    <property type="entry name" value="PRA-PH"/>
    <property type="match status" value="1"/>
</dbReference>
<organism evidence="1">
    <name type="scientific">marine sediment metagenome</name>
    <dbReference type="NCBI Taxonomy" id="412755"/>
    <lineage>
        <taxon>unclassified sequences</taxon>
        <taxon>metagenomes</taxon>
        <taxon>ecological metagenomes</taxon>
    </lineage>
</organism>